<dbReference type="Ensembl" id="ENSLOCT00000016093.1">
    <property type="protein sequence ID" value="ENSLOCP00000016063.1"/>
    <property type="gene ID" value="ENSLOCG00000013033.1"/>
</dbReference>
<feature type="domain" description="Sarcoglycan alpha/epsilon N-terminal" evidence="5">
    <location>
        <begin position="27"/>
        <end position="123"/>
    </location>
</feature>
<dbReference type="Proteomes" id="UP000018468">
    <property type="component" value="Linkage group LG15"/>
</dbReference>
<dbReference type="GeneTree" id="ENSGT00390000005672"/>
<evidence type="ECO:0000313" key="8">
    <source>
        <dbReference type="Proteomes" id="UP000018468"/>
    </source>
</evidence>
<sequence>MENNKSWSSFLTVCLACVLTAQADIKAEAQVGQLFVHELERSVYQHDFPPYLRHYGIVYDDSMVFKCNLQHHPDLPRWLRYTQRSPRHNGFLYGAPERTGSAVIEITVINQRTYDTLRNRMVIRVSEPAKMMPYQVDFFLPNRDVEEVLPPGEQEVLKQYAAALWKPHKPDMINISSALDRGGRVPLPLPAHKEGVYVKLGSDRAFPECLKEIQTSRHQELCTLGEDPAPCSVWLSSHNRIDWCHTSLADLSTEAPPSPAPTWGSGILDDGGFYDPPESPEGRDYFLDYIGTVIVPFVLAIVLCLVLAYVMCCRREGVERRNAKTPEIQLYHHHTIHDNTEELRSLAGSRAAARPLSTLPMFNARSGESMPPFRSDSAHIPLILAQQDPNTDTLPR</sequence>
<dbReference type="GO" id="GO:0016012">
    <property type="term" value="C:sarcoglycan complex"/>
    <property type="evidence" value="ECO:0000318"/>
    <property type="project" value="GO_Central"/>
</dbReference>
<dbReference type="PANTHER" id="PTHR10132:SF16">
    <property type="entry name" value="ALPHA-SARCOGLYCAN"/>
    <property type="match status" value="1"/>
</dbReference>
<dbReference type="EMBL" id="AHAT01028970">
    <property type="status" value="NOT_ANNOTATED_CDS"/>
    <property type="molecule type" value="Genomic_DNA"/>
</dbReference>
<reference evidence="7" key="2">
    <citation type="submission" date="2025-08" db="UniProtKB">
        <authorList>
            <consortium name="Ensembl"/>
        </authorList>
    </citation>
    <scope>IDENTIFICATION</scope>
</reference>
<comment type="subcellular location">
    <subcellularLocation>
        <location evidence="1">Membrane</location>
    </subcellularLocation>
</comment>
<dbReference type="Pfam" id="PF05510">
    <property type="entry name" value="Sarcoglycan_2"/>
    <property type="match status" value="1"/>
</dbReference>
<dbReference type="EMBL" id="AHAT01028968">
    <property type="status" value="NOT_ANNOTATED_CDS"/>
    <property type="molecule type" value="Genomic_DNA"/>
</dbReference>
<dbReference type="AlphaFoldDB" id="W5N604"/>
<dbReference type="OrthoDB" id="10019906at2759"/>
<dbReference type="CTD" id="6442"/>
<keyword evidence="4" id="KW-0732">Signal</keyword>
<evidence type="ECO:0000313" key="7">
    <source>
        <dbReference type="Ensembl" id="ENSLOCP00000016063.1"/>
    </source>
</evidence>
<dbReference type="SUPFAM" id="SSF49313">
    <property type="entry name" value="Cadherin-like"/>
    <property type="match status" value="1"/>
</dbReference>
<feature type="transmembrane region" description="Helical" evidence="3">
    <location>
        <begin position="289"/>
        <end position="312"/>
    </location>
</feature>
<evidence type="ECO:0000259" key="5">
    <source>
        <dbReference type="Pfam" id="PF05510"/>
    </source>
</evidence>
<dbReference type="PANTHER" id="PTHR10132">
    <property type="entry name" value="ALPHA-/EPSILON-SARCOGLYCAN FAMILY MEMBER"/>
    <property type="match status" value="1"/>
</dbReference>
<dbReference type="KEGG" id="loc:102691158"/>
<dbReference type="OMA" id="VGSEQYF"/>
<feature type="chain" id="PRO_5004868844" evidence="4">
    <location>
        <begin position="24"/>
        <end position="396"/>
    </location>
</feature>
<dbReference type="InterPro" id="IPR015919">
    <property type="entry name" value="Cadherin-like_sf"/>
</dbReference>
<evidence type="ECO:0000256" key="3">
    <source>
        <dbReference type="SAM" id="Phobius"/>
    </source>
</evidence>
<feature type="domain" description="Sarcoglycan alpha/epsilon second" evidence="6">
    <location>
        <begin position="132"/>
        <end position="249"/>
    </location>
</feature>
<keyword evidence="2 3" id="KW-0472">Membrane</keyword>
<protein>
    <submittedName>
        <fullName evidence="7">Sarcoglycan, alpha</fullName>
    </submittedName>
</protein>
<feature type="signal peptide" evidence="4">
    <location>
        <begin position="1"/>
        <end position="23"/>
    </location>
</feature>
<evidence type="ECO:0000256" key="4">
    <source>
        <dbReference type="SAM" id="SignalP"/>
    </source>
</evidence>
<evidence type="ECO:0000259" key="6">
    <source>
        <dbReference type="Pfam" id="PF20989"/>
    </source>
</evidence>
<proteinExistence type="predicted"/>
<organism evidence="7 8">
    <name type="scientific">Lepisosteus oculatus</name>
    <name type="common">Spotted gar</name>
    <dbReference type="NCBI Taxonomy" id="7918"/>
    <lineage>
        <taxon>Eukaryota</taxon>
        <taxon>Metazoa</taxon>
        <taxon>Chordata</taxon>
        <taxon>Craniata</taxon>
        <taxon>Vertebrata</taxon>
        <taxon>Euteleostomi</taxon>
        <taxon>Actinopterygii</taxon>
        <taxon>Neopterygii</taxon>
        <taxon>Holostei</taxon>
        <taxon>Semionotiformes</taxon>
        <taxon>Lepisosteidae</taxon>
        <taxon>Lepisosteus</taxon>
    </lineage>
</organism>
<dbReference type="Bgee" id="ENSLOCG00000013033">
    <property type="expression patterns" value="Expressed in muscle tissue and 7 other cell types or tissues"/>
</dbReference>
<dbReference type="eggNOG" id="KOG4482">
    <property type="taxonomic scope" value="Eukaryota"/>
</dbReference>
<accession>W5N604</accession>
<keyword evidence="3" id="KW-1133">Transmembrane helix</keyword>
<dbReference type="GeneID" id="102691158"/>
<evidence type="ECO:0000256" key="2">
    <source>
        <dbReference type="ARBA" id="ARBA00023136"/>
    </source>
</evidence>
<evidence type="ECO:0000256" key="1">
    <source>
        <dbReference type="ARBA" id="ARBA00004370"/>
    </source>
</evidence>
<reference evidence="8" key="1">
    <citation type="submission" date="2011-12" db="EMBL/GenBank/DDBJ databases">
        <title>The Draft Genome of Lepisosteus oculatus.</title>
        <authorList>
            <consortium name="The Broad Institute Genome Assembly &amp; Analysis Group"/>
            <consortium name="Computational R&amp;D Group"/>
            <consortium name="and Sequencing Platform"/>
            <person name="Di Palma F."/>
            <person name="Alfoldi J."/>
            <person name="Johnson J."/>
            <person name="Berlin A."/>
            <person name="Gnerre S."/>
            <person name="Jaffe D."/>
            <person name="MacCallum I."/>
            <person name="Young S."/>
            <person name="Walker B.J."/>
            <person name="Lander E.S."/>
            <person name="Lindblad-Toh K."/>
        </authorList>
    </citation>
    <scope>NUCLEOTIDE SEQUENCE [LARGE SCALE GENOMIC DNA]</scope>
</reference>
<dbReference type="GO" id="GO:0005509">
    <property type="term" value="F:calcium ion binding"/>
    <property type="evidence" value="ECO:0007669"/>
    <property type="project" value="InterPro"/>
</dbReference>
<dbReference type="InterPro" id="IPR048347">
    <property type="entry name" value="Sarcoglycan_C"/>
</dbReference>
<dbReference type="InParanoid" id="W5N604"/>
<dbReference type="EMBL" id="AHAT01028969">
    <property type="status" value="NOT_ANNOTATED_CDS"/>
    <property type="molecule type" value="Genomic_DNA"/>
</dbReference>
<dbReference type="InterPro" id="IPR048346">
    <property type="entry name" value="Sarcoglycan_N"/>
</dbReference>
<reference evidence="7" key="3">
    <citation type="submission" date="2025-09" db="UniProtKB">
        <authorList>
            <consortium name="Ensembl"/>
        </authorList>
    </citation>
    <scope>IDENTIFICATION</scope>
</reference>
<keyword evidence="3" id="KW-0812">Transmembrane</keyword>
<name>W5N604_LEPOC</name>
<dbReference type="InterPro" id="IPR008908">
    <property type="entry name" value="Sarcoglycan_alpha/epsilon"/>
</dbReference>
<keyword evidence="8" id="KW-1185">Reference proteome</keyword>
<dbReference type="HOGENOM" id="CLU_053258_1_0_1"/>
<dbReference type="STRING" id="7918.ENSLOCP00000016063"/>
<dbReference type="FunCoup" id="W5N604">
    <property type="interactions" value="21"/>
</dbReference>
<dbReference type="Pfam" id="PF20989">
    <property type="entry name" value="Sarcoglycan_2_C"/>
    <property type="match status" value="1"/>
</dbReference>